<evidence type="ECO:0000259" key="1">
    <source>
        <dbReference type="Pfam" id="PF12728"/>
    </source>
</evidence>
<dbReference type="AlphaFoldDB" id="A0A916VWP1"/>
<dbReference type="InterPro" id="IPR009061">
    <property type="entry name" value="DNA-bd_dom_put_sf"/>
</dbReference>
<protein>
    <recommendedName>
        <fullName evidence="1">Helix-turn-helix domain-containing protein</fullName>
    </recommendedName>
</protein>
<dbReference type="InterPro" id="IPR041657">
    <property type="entry name" value="HTH_17"/>
</dbReference>
<gene>
    <name evidence="2" type="ORF">GCM10011499_16430</name>
</gene>
<organism evidence="2 3">
    <name type="scientific">Pelagibacterium lentulum</name>
    <dbReference type="NCBI Taxonomy" id="2029865"/>
    <lineage>
        <taxon>Bacteria</taxon>
        <taxon>Pseudomonadati</taxon>
        <taxon>Pseudomonadota</taxon>
        <taxon>Alphaproteobacteria</taxon>
        <taxon>Hyphomicrobiales</taxon>
        <taxon>Devosiaceae</taxon>
        <taxon>Pelagibacterium</taxon>
    </lineage>
</organism>
<evidence type="ECO:0000313" key="2">
    <source>
        <dbReference type="EMBL" id="GGA47347.1"/>
    </source>
</evidence>
<name>A0A916VWP1_9HYPH</name>
<evidence type="ECO:0000313" key="3">
    <source>
        <dbReference type="Proteomes" id="UP000596977"/>
    </source>
</evidence>
<dbReference type="Proteomes" id="UP000596977">
    <property type="component" value="Unassembled WGS sequence"/>
</dbReference>
<keyword evidence="3" id="KW-1185">Reference proteome</keyword>
<accession>A0A916VWP1</accession>
<feature type="domain" description="Helix-turn-helix" evidence="1">
    <location>
        <begin position="7"/>
        <end position="53"/>
    </location>
</feature>
<dbReference type="SUPFAM" id="SSF46955">
    <property type="entry name" value="Putative DNA-binding domain"/>
    <property type="match status" value="1"/>
</dbReference>
<dbReference type="RefSeq" id="WP_127073879.1">
    <property type="nucleotide sequence ID" value="NZ_BMKB01000002.1"/>
</dbReference>
<dbReference type="OrthoDB" id="9806994at2"/>
<dbReference type="EMBL" id="BMKB01000002">
    <property type="protein sequence ID" value="GGA47347.1"/>
    <property type="molecule type" value="Genomic_DNA"/>
</dbReference>
<dbReference type="Pfam" id="PF12728">
    <property type="entry name" value="HTH_17"/>
    <property type="match status" value="1"/>
</dbReference>
<comment type="caution">
    <text evidence="2">The sequence shown here is derived from an EMBL/GenBank/DDBJ whole genome shotgun (WGS) entry which is preliminary data.</text>
</comment>
<reference evidence="2 3" key="1">
    <citation type="journal article" date="2014" name="Int. J. Syst. Evol. Microbiol.">
        <title>Complete genome sequence of Corynebacterium casei LMG S-19264T (=DSM 44701T), isolated from a smear-ripened cheese.</title>
        <authorList>
            <consortium name="US DOE Joint Genome Institute (JGI-PGF)"/>
            <person name="Walter F."/>
            <person name="Albersmeier A."/>
            <person name="Kalinowski J."/>
            <person name="Ruckert C."/>
        </authorList>
    </citation>
    <scope>NUCLEOTIDE SEQUENCE [LARGE SCALE GENOMIC DNA]</scope>
    <source>
        <strain evidence="2 3">CGMCC 1.15896</strain>
    </source>
</reference>
<sequence length="72" mass="7833">MANIRTRAAAEYLGLSKSTLDKFRCFGGGPAYAKLGRAVVYNTDDLDAWLKERQRTSSWGPANDNSAAHQAA</sequence>
<proteinExistence type="predicted"/>